<dbReference type="FunFam" id="3.40.50.360:FF:000001">
    <property type="entry name" value="NAD(P)H dehydrogenase (Quinone) FQR1-like"/>
    <property type="match status" value="1"/>
</dbReference>
<dbReference type="InterPro" id="IPR005025">
    <property type="entry name" value="FMN_Rdtase-like_dom"/>
</dbReference>
<dbReference type="GO" id="GO:0003955">
    <property type="term" value="F:NAD(P)H dehydrogenase (quinone) activity"/>
    <property type="evidence" value="ECO:0007669"/>
    <property type="project" value="InterPro"/>
</dbReference>
<keyword evidence="3" id="KW-0285">Flavoprotein</keyword>
<dbReference type="PANTHER" id="PTHR30546">
    <property type="entry name" value="FLAVODOXIN-RELATED PROTEIN WRBA-RELATED"/>
    <property type="match status" value="1"/>
</dbReference>
<name>A0A3N9TKG5_9VIBR</name>
<evidence type="ECO:0000256" key="2">
    <source>
        <dbReference type="ARBA" id="ARBA00006961"/>
    </source>
</evidence>
<keyword evidence="8" id="KW-1185">Reference proteome</keyword>
<gene>
    <name evidence="7" type="ORF">EES38_05600</name>
</gene>
<comment type="similarity">
    <text evidence="2">Belongs to the WrbA family.</text>
</comment>
<organism evidence="7 8">
    <name type="scientific">Vibrio viridaestus</name>
    <dbReference type="NCBI Taxonomy" id="2487322"/>
    <lineage>
        <taxon>Bacteria</taxon>
        <taxon>Pseudomonadati</taxon>
        <taxon>Pseudomonadota</taxon>
        <taxon>Gammaproteobacteria</taxon>
        <taxon>Vibrionales</taxon>
        <taxon>Vibrionaceae</taxon>
        <taxon>Vibrio</taxon>
    </lineage>
</organism>
<dbReference type="NCBIfam" id="NF002999">
    <property type="entry name" value="PRK03767.1"/>
    <property type="match status" value="1"/>
</dbReference>
<dbReference type="PROSITE" id="PS00201">
    <property type="entry name" value="FLAVODOXIN"/>
    <property type="match status" value="1"/>
</dbReference>
<dbReference type="InterPro" id="IPR029039">
    <property type="entry name" value="Flavoprotein-like_sf"/>
</dbReference>
<comment type="cofactor">
    <cofactor evidence="1">
        <name>FMN</name>
        <dbReference type="ChEBI" id="CHEBI:58210"/>
    </cofactor>
</comment>
<comment type="caution">
    <text evidence="7">The sequence shown here is derived from an EMBL/GenBank/DDBJ whole genome shotgun (WGS) entry which is preliminary data.</text>
</comment>
<dbReference type="PANTHER" id="PTHR30546:SF23">
    <property type="entry name" value="FLAVOPROTEIN-LIKE PROTEIN YCP4-RELATED"/>
    <property type="match status" value="1"/>
</dbReference>
<dbReference type="RefSeq" id="WP_124936186.1">
    <property type="nucleotide sequence ID" value="NZ_RJVQ01000002.1"/>
</dbReference>
<keyword evidence="4" id="KW-0288">FMN</keyword>
<dbReference type="AlphaFoldDB" id="A0A3N9TKG5"/>
<feature type="region of interest" description="Disordered" evidence="5">
    <location>
        <begin position="147"/>
        <end position="169"/>
    </location>
</feature>
<sequence length="188" mass="20435">MSIQVLVLYYSRHGSTLNLARHIARGIESVVGCEAILRTVPDWEQSEPSDYPYATLQELESADALAFGSPCWFGNMPGAMKHFWDSTTTLWVKGALIDKPACVFTSSSSLHGGQESTLQSMHLPLLHHGMILVGIPYSEPLLHKTQTGGSPYGASHLADNSSKLSSDEQDLAKKLGQRLASIAKKLKA</sequence>
<dbReference type="GO" id="GO:0009055">
    <property type="term" value="F:electron transfer activity"/>
    <property type="evidence" value="ECO:0007669"/>
    <property type="project" value="InterPro"/>
</dbReference>
<dbReference type="InterPro" id="IPR010089">
    <property type="entry name" value="Flavoprotein_WrbA-like"/>
</dbReference>
<dbReference type="Pfam" id="PF03358">
    <property type="entry name" value="FMN_red"/>
    <property type="match status" value="1"/>
</dbReference>
<dbReference type="OrthoDB" id="9801479at2"/>
<reference evidence="7 8" key="1">
    <citation type="submission" date="2018-11" db="EMBL/GenBank/DDBJ databases">
        <title>Vibrio LJC006 sp. nov., isolated from seawater during the bloom of the enteromorpha.</title>
        <authorList>
            <person name="Liang J."/>
        </authorList>
    </citation>
    <scope>NUCLEOTIDE SEQUENCE [LARGE SCALE GENOMIC DNA]</scope>
    <source>
        <strain evidence="7 8">LJC006</strain>
    </source>
</reference>
<dbReference type="InterPro" id="IPR001226">
    <property type="entry name" value="Flavodoxin_CS"/>
</dbReference>
<evidence type="ECO:0000256" key="4">
    <source>
        <dbReference type="ARBA" id="ARBA00022643"/>
    </source>
</evidence>
<proteinExistence type="inferred from homology"/>
<evidence type="ECO:0000256" key="1">
    <source>
        <dbReference type="ARBA" id="ARBA00001917"/>
    </source>
</evidence>
<evidence type="ECO:0000256" key="3">
    <source>
        <dbReference type="ARBA" id="ARBA00022630"/>
    </source>
</evidence>
<dbReference type="PROSITE" id="PS50902">
    <property type="entry name" value="FLAVODOXIN_LIKE"/>
    <property type="match status" value="1"/>
</dbReference>
<dbReference type="SUPFAM" id="SSF52218">
    <property type="entry name" value="Flavoproteins"/>
    <property type="match status" value="1"/>
</dbReference>
<evidence type="ECO:0000313" key="8">
    <source>
        <dbReference type="Proteomes" id="UP000281112"/>
    </source>
</evidence>
<protein>
    <submittedName>
        <fullName evidence="7">NAD(P)H:quinone oxidoreductase</fullName>
    </submittedName>
</protein>
<dbReference type="GO" id="GO:0010181">
    <property type="term" value="F:FMN binding"/>
    <property type="evidence" value="ECO:0007669"/>
    <property type="project" value="InterPro"/>
</dbReference>
<accession>A0A3N9TKG5</accession>
<dbReference type="NCBIfam" id="TIGR01755">
    <property type="entry name" value="flav_wrbA"/>
    <property type="match status" value="1"/>
</dbReference>
<evidence type="ECO:0000256" key="5">
    <source>
        <dbReference type="SAM" id="MobiDB-lite"/>
    </source>
</evidence>
<dbReference type="GO" id="GO:0016020">
    <property type="term" value="C:membrane"/>
    <property type="evidence" value="ECO:0007669"/>
    <property type="project" value="TreeGrafter"/>
</dbReference>
<dbReference type="Proteomes" id="UP000281112">
    <property type="component" value="Unassembled WGS sequence"/>
</dbReference>
<dbReference type="Gene3D" id="3.40.50.360">
    <property type="match status" value="1"/>
</dbReference>
<evidence type="ECO:0000259" key="6">
    <source>
        <dbReference type="PROSITE" id="PS50902"/>
    </source>
</evidence>
<dbReference type="InterPro" id="IPR008254">
    <property type="entry name" value="Flavodoxin/NO_synth"/>
</dbReference>
<feature type="domain" description="Flavodoxin-like" evidence="6">
    <location>
        <begin position="5"/>
        <end position="180"/>
    </location>
</feature>
<evidence type="ECO:0000313" key="7">
    <source>
        <dbReference type="EMBL" id="RQW64065.1"/>
    </source>
</evidence>
<dbReference type="EMBL" id="RJVQ01000002">
    <property type="protein sequence ID" value="RQW64065.1"/>
    <property type="molecule type" value="Genomic_DNA"/>
</dbReference>